<keyword evidence="1" id="KW-0472">Membrane</keyword>
<keyword evidence="1" id="KW-0812">Transmembrane</keyword>
<protein>
    <submittedName>
        <fullName evidence="2">Uncharacterized protein</fullName>
    </submittedName>
</protein>
<evidence type="ECO:0000313" key="2">
    <source>
        <dbReference type="EMBL" id="KAK9907295.1"/>
    </source>
</evidence>
<dbReference type="EMBL" id="JALJOT010000009">
    <property type="protein sequence ID" value="KAK9907295.1"/>
    <property type="molecule type" value="Genomic_DNA"/>
</dbReference>
<feature type="transmembrane region" description="Helical" evidence="1">
    <location>
        <begin position="358"/>
        <end position="377"/>
    </location>
</feature>
<dbReference type="Proteomes" id="UP001491310">
    <property type="component" value="Unassembled WGS sequence"/>
</dbReference>
<feature type="transmembrane region" description="Helical" evidence="1">
    <location>
        <begin position="383"/>
        <end position="399"/>
    </location>
</feature>
<evidence type="ECO:0000313" key="3">
    <source>
        <dbReference type="Proteomes" id="UP001491310"/>
    </source>
</evidence>
<keyword evidence="3" id="KW-1185">Reference proteome</keyword>
<keyword evidence="1" id="KW-1133">Transmembrane helix</keyword>
<organism evidence="2 3">
    <name type="scientific">Coccomyxa subellipsoidea</name>
    <dbReference type="NCBI Taxonomy" id="248742"/>
    <lineage>
        <taxon>Eukaryota</taxon>
        <taxon>Viridiplantae</taxon>
        <taxon>Chlorophyta</taxon>
        <taxon>core chlorophytes</taxon>
        <taxon>Trebouxiophyceae</taxon>
        <taxon>Trebouxiophyceae incertae sedis</taxon>
        <taxon>Coccomyxaceae</taxon>
        <taxon>Coccomyxa</taxon>
    </lineage>
</organism>
<evidence type="ECO:0000256" key="1">
    <source>
        <dbReference type="SAM" id="Phobius"/>
    </source>
</evidence>
<gene>
    <name evidence="2" type="ORF">WJX75_000938</name>
</gene>
<proteinExistence type="predicted"/>
<reference evidence="2 3" key="1">
    <citation type="journal article" date="2024" name="Nat. Commun.">
        <title>Phylogenomics reveals the evolutionary origins of lichenization in chlorophyte algae.</title>
        <authorList>
            <person name="Puginier C."/>
            <person name="Libourel C."/>
            <person name="Otte J."/>
            <person name="Skaloud P."/>
            <person name="Haon M."/>
            <person name="Grisel S."/>
            <person name="Petersen M."/>
            <person name="Berrin J.G."/>
            <person name="Delaux P.M."/>
            <person name="Dal Grande F."/>
            <person name="Keller J."/>
        </authorList>
    </citation>
    <scope>NUCLEOTIDE SEQUENCE [LARGE SCALE GENOMIC DNA]</scope>
    <source>
        <strain evidence="2 3">SAG 216-7</strain>
    </source>
</reference>
<accession>A0ABR2YK97</accession>
<comment type="caution">
    <text evidence="2">The sequence shown here is derived from an EMBL/GenBank/DDBJ whole genome shotgun (WGS) entry which is preliminary data.</text>
</comment>
<sequence length="611" mass="69260">MTGFTNFLRKICCLPPKQDYWEEARKSRSLLIPAKIKVAVRNERQIEYKIDYLVSPGLAKQVYDVSLYFFFSSDLDAAEVSFFRSLYGVVRLHTPKTNVRDLTVEDGASSGLGALAASIQVVKAKLASGQDIDSDATHLVYQLQLYACTFRRAVRRTVKDILQALLGSEDPLPSQPAECRAAAAICELLDASDAAIHALKKVCGDCEDAKMPNWLREAWHLVEELVLLEEHVTLLKLAVKLDAIYQSQSASQIDHPSQGGLPCVQDYQDCSDSVELRRHRQALQAQALDCLAESARSAVQVLEGLARERGYSESLLHSDSPTENEEYTNRVKILKRHAQLAITLAPRMLRRSMLVDDIVGMTIAGLAMAFALLTMYWAFRSSAQFGIIYIAIYIIGYMFKDRIKEWGKRYLQPIAEWFGIDFPDRVQKFRDYFGKAVGSCSERVRIKDGLDVSPRVLRMRYAGHKSGPPTKRHLVKPERVLIYTKKMEVRWRDLEAGLQGVRSLDDVIRIDLHFLCRAMQPPHETHYALARDARGWLGVSEVETARVYHVNSILELRTQGPNPEKAMQLEKMRIVMDRSGIKRLEPCGDDAVLAKERCAEEMRFSFSISFH</sequence>
<name>A0ABR2YK97_9CHLO</name>